<evidence type="ECO:0000313" key="1">
    <source>
        <dbReference type="EMBL" id="KAA8579395.1"/>
    </source>
</evidence>
<keyword evidence="2" id="KW-1185">Reference proteome</keyword>
<dbReference type="Proteomes" id="UP000327493">
    <property type="component" value="Unassembled WGS sequence"/>
</dbReference>
<organism evidence="1 2">
    <name type="scientific">Etheostoma spectabile</name>
    <name type="common">orangethroat darter</name>
    <dbReference type="NCBI Taxonomy" id="54343"/>
    <lineage>
        <taxon>Eukaryota</taxon>
        <taxon>Metazoa</taxon>
        <taxon>Chordata</taxon>
        <taxon>Craniata</taxon>
        <taxon>Vertebrata</taxon>
        <taxon>Euteleostomi</taxon>
        <taxon>Actinopterygii</taxon>
        <taxon>Neopterygii</taxon>
        <taxon>Teleostei</taxon>
        <taxon>Neoteleostei</taxon>
        <taxon>Acanthomorphata</taxon>
        <taxon>Eupercaria</taxon>
        <taxon>Perciformes</taxon>
        <taxon>Percoidei</taxon>
        <taxon>Percidae</taxon>
        <taxon>Etheostomatinae</taxon>
        <taxon>Etheostoma</taxon>
    </lineage>
</organism>
<evidence type="ECO:0000313" key="2">
    <source>
        <dbReference type="Proteomes" id="UP000327493"/>
    </source>
</evidence>
<protein>
    <submittedName>
        <fullName evidence="1">Uncharacterized protein</fullName>
    </submittedName>
</protein>
<comment type="caution">
    <text evidence="1">The sequence shown here is derived from an EMBL/GenBank/DDBJ whole genome shotgun (WGS) entry which is preliminary data.</text>
</comment>
<gene>
    <name evidence="1" type="ORF">FQN60_018672</name>
</gene>
<name>A0A5J5CE51_9PERO</name>
<proteinExistence type="predicted"/>
<dbReference type="EMBL" id="VOFY01000027">
    <property type="protein sequence ID" value="KAA8579395.1"/>
    <property type="molecule type" value="Genomic_DNA"/>
</dbReference>
<accession>A0A5J5CE51</accession>
<dbReference type="AlphaFoldDB" id="A0A5J5CE51"/>
<reference evidence="1 2" key="1">
    <citation type="submission" date="2019-08" db="EMBL/GenBank/DDBJ databases">
        <title>A chromosome-level genome assembly, high-density linkage maps, and genome scans reveal the genomic architecture of hybrid incompatibilities underlying speciation via character displacement in darters (Percidae: Etheostominae).</title>
        <authorList>
            <person name="Moran R.L."/>
            <person name="Catchen J.M."/>
            <person name="Fuller R.C."/>
        </authorList>
    </citation>
    <scope>NUCLEOTIDE SEQUENCE [LARGE SCALE GENOMIC DNA]</scope>
    <source>
        <strain evidence="1">EspeVRDwgs_2016</strain>
        <tissue evidence="1">Muscle</tissue>
    </source>
</reference>
<sequence>MKSYVYSEFTSIQMPSLSFEIKGACSSERSELSVWFSCVGSFNYTSFSMSVDRSRCLTPQIVSISC</sequence>